<dbReference type="Gene3D" id="1.10.287.1490">
    <property type="match status" value="1"/>
</dbReference>
<dbReference type="InterPro" id="IPR052376">
    <property type="entry name" value="Oxidative_Scav/Glycosyltrans"/>
</dbReference>
<evidence type="ECO:0000313" key="4">
    <source>
        <dbReference type="Proteomes" id="UP001501508"/>
    </source>
</evidence>
<accession>A0ABP8LWC9</accession>
<feature type="domain" description="C4-type zinc ribbon" evidence="2">
    <location>
        <begin position="203"/>
        <end position="235"/>
    </location>
</feature>
<keyword evidence="4" id="KW-1185">Reference proteome</keyword>
<dbReference type="InterPro" id="IPR003743">
    <property type="entry name" value="Zf-RING_7"/>
</dbReference>
<feature type="coiled-coil region" evidence="1">
    <location>
        <begin position="122"/>
        <end position="163"/>
    </location>
</feature>
<comment type="caution">
    <text evidence="3">The sequence shown here is derived from an EMBL/GenBank/DDBJ whole genome shotgun (WGS) entry which is preliminary data.</text>
</comment>
<gene>
    <name evidence="3" type="ORF">GCM10023091_16790</name>
</gene>
<dbReference type="PANTHER" id="PTHR39082:SF1">
    <property type="entry name" value="SCAVENGER RECEPTOR CLASS A MEMBER 3"/>
    <property type="match status" value="1"/>
</dbReference>
<dbReference type="PANTHER" id="PTHR39082">
    <property type="entry name" value="PHOSPHOLIPASE C-BETA-2-RELATED"/>
    <property type="match status" value="1"/>
</dbReference>
<keyword evidence="1" id="KW-0175">Coiled coil</keyword>
<name>A0ABP8LWC9_9BACT</name>
<dbReference type="Proteomes" id="UP001501508">
    <property type="component" value="Unassembled WGS sequence"/>
</dbReference>
<organism evidence="3 4">
    <name type="scientific">Ravibacter arvi</name>
    <dbReference type="NCBI Taxonomy" id="2051041"/>
    <lineage>
        <taxon>Bacteria</taxon>
        <taxon>Pseudomonadati</taxon>
        <taxon>Bacteroidota</taxon>
        <taxon>Cytophagia</taxon>
        <taxon>Cytophagales</taxon>
        <taxon>Spirosomataceae</taxon>
        <taxon>Ravibacter</taxon>
    </lineage>
</organism>
<dbReference type="EMBL" id="BAABEY010000018">
    <property type="protein sequence ID" value="GAA4437495.1"/>
    <property type="molecule type" value="Genomic_DNA"/>
</dbReference>
<dbReference type="RefSeq" id="WP_345027972.1">
    <property type="nucleotide sequence ID" value="NZ_BAABEY010000018.1"/>
</dbReference>
<evidence type="ECO:0000256" key="1">
    <source>
        <dbReference type="SAM" id="Coils"/>
    </source>
</evidence>
<sequence length="246" mass="28325">MESTIAQKLEALLKLQEIDSKLDELLKIRGDLPDEVRDLEDETLGYQTRKNKFVGEIEELNGDLQAFSNAQKDAEKLISKYKEQQMNVRNNREFDAISKEIELQELDVHLAEKRSNETRARIRLIEDELEKINQILAEREEALNEKKAELEVIVDESREEEKQIRASREKQTKKIEERLLKSYEKIRSNSLNGLAVVQVQRGACGGCFNIVPPQRQADIRDNKRIIVCEHCGRILASVESPVSVGK</sequence>
<protein>
    <submittedName>
        <fullName evidence="3">C4-type zinc ribbon domain-containing protein</fullName>
    </submittedName>
</protein>
<proteinExistence type="predicted"/>
<evidence type="ECO:0000313" key="3">
    <source>
        <dbReference type="EMBL" id="GAA4437495.1"/>
    </source>
</evidence>
<feature type="coiled-coil region" evidence="1">
    <location>
        <begin position="57"/>
        <end position="87"/>
    </location>
</feature>
<reference evidence="4" key="1">
    <citation type="journal article" date="2019" name="Int. J. Syst. Evol. Microbiol.">
        <title>The Global Catalogue of Microorganisms (GCM) 10K type strain sequencing project: providing services to taxonomists for standard genome sequencing and annotation.</title>
        <authorList>
            <consortium name="The Broad Institute Genomics Platform"/>
            <consortium name="The Broad Institute Genome Sequencing Center for Infectious Disease"/>
            <person name="Wu L."/>
            <person name="Ma J."/>
        </authorList>
    </citation>
    <scope>NUCLEOTIDE SEQUENCE [LARGE SCALE GENOMIC DNA]</scope>
    <source>
        <strain evidence="4">JCM 31920</strain>
    </source>
</reference>
<dbReference type="Pfam" id="PF02591">
    <property type="entry name" value="Zn_ribbon_9"/>
    <property type="match status" value="1"/>
</dbReference>
<evidence type="ECO:0000259" key="2">
    <source>
        <dbReference type="Pfam" id="PF02591"/>
    </source>
</evidence>